<gene>
    <name evidence="11" type="ORF">BS637_00210</name>
    <name evidence="12" type="ORF">BS638_07235</name>
</gene>
<evidence type="ECO:0000256" key="5">
    <source>
        <dbReference type="ARBA" id="ARBA00022692"/>
    </source>
</evidence>
<dbReference type="AlphaFoldDB" id="A0A1S9I819"/>
<dbReference type="PANTHER" id="PTHR30425">
    <property type="entry name" value="PHOSPHATE TRANSPORT SYSTEM PERMEASE PROTEIN PST"/>
    <property type="match status" value="1"/>
</dbReference>
<dbReference type="RefSeq" id="WP_078022473.1">
    <property type="nucleotide sequence ID" value="NZ_JADPGM010000003.1"/>
</dbReference>
<dbReference type="InterPro" id="IPR035906">
    <property type="entry name" value="MetI-like_sf"/>
</dbReference>
<keyword evidence="4 9" id="KW-1003">Cell membrane</keyword>
<dbReference type="GO" id="GO:0005315">
    <property type="term" value="F:phosphate transmembrane transporter activity"/>
    <property type="evidence" value="ECO:0007669"/>
    <property type="project" value="InterPro"/>
</dbReference>
<dbReference type="InterPro" id="IPR000515">
    <property type="entry name" value="MetI-like"/>
</dbReference>
<feature type="domain" description="ABC transmembrane type-1" evidence="10">
    <location>
        <begin position="88"/>
        <end position="298"/>
    </location>
</feature>
<organism evidence="12 14">
    <name type="scientific">Clostridium tepidum</name>
    <dbReference type="NCBI Taxonomy" id="1962263"/>
    <lineage>
        <taxon>Bacteria</taxon>
        <taxon>Bacillati</taxon>
        <taxon>Bacillota</taxon>
        <taxon>Clostridia</taxon>
        <taxon>Eubacteriales</taxon>
        <taxon>Clostridiaceae</taxon>
        <taxon>Clostridium</taxon>
    </lineage>
</organism>
<comment type="function">
    <text evidence="9">Part of the binding-protein-dependent transport system for phosphate; probably responsible for the translocation of the substrate across the membrane.</text>
</comment>
<dbReference type="EMBL" id="MRAE01000014">
    <property type="protein sequence ID" value="OOO66487.1"/>
    <property type="molecule type" value="Genomic_DNA"/>
</dbReference>
<evidence type="ECO:0000256" key="7">
    <source>
        <dbReference type="ARBA" id="ARBA00023136"/>
    </source>
</evidence>
<dbReference type="Proteomes" id="UP000190256">
    <property type="component" value="Unassembled WGS sequence"/>
</dbReference>
<name>A0A1S9I819_9CLOT</name>
<comment type="similarity">
    <text evidence="2 9">Belongs to the binding-protein-dependent transport system permease family. CysTW subfamily.</text>
</comment>
<comment type="caution">
    <text evidence="12">The sequence shown here is derived from an EMBL/GenBank/DDBJ whole genome shotgun (WGS) entry which is preliminary data.</text>
</comment>
<feature type="transmembrane region" description="Helical" evidence="8">
    <location>
        <begin position="279"/>
        <end position="301"/>
    </location>
</feature>
<feature type="transmembrane region" description="Helical" evidence="8">
    <location>
        <begin position="161"/>
        <end position="183"/>
    </location>
</feature>
<keyword evidence="6 8" id="KW-1133">Transmembrane helix</keyword>
<reference evidence="11 13" key="1">
    <citation type="submission" date="2016-12" db="EMBL/GenBank/DDBJ databases">
        <title>Clostridium tepidum sp. nov., a close relative of Clostridium sporogenes and Clostridium botulinum Group I.</title>
        <authorList>
            <person name="Dobritsa A.P."/>
            <person name="Kutumbaka K."/>
            <person name="Werner K."/>
            <person name="Samadpour M."/>
        </authorList>
    </citation>
    <scope>NUCLEOTIDE SEQUENCE [LARGE SCALE GENOMIC DNA]</scope>
    <source>
        <strain evidence="11 13">PE</strain>
    </source>
</reference>
<keyword evidence="5 8" id="KW-0812">Transmembrane</keyword>
<proteinExistence type="inferred from homology"/>
<dbReference type="PROSITE" id="PS50928">
    <property type="entry name" value="ABC_TM1"/>
    <property type="match status" value="1"/>
</dbReference>
<dbReference type="CDD" id="cd06261">
    <property type="entry name" value="TM_PBP2"/>
    <property type="match status" value="1"/>
</dbReference>
<keyword evidence="7 8" id="KW-0472">Membrane</keyword>
<evidence type="ECO:0000313" key="13">
    <source>
        <dbReference type="Proteomes" id="UP000190206"/>
    </source>
</evidence>
<evidence type="ECO:0000259" key="10">
    <source>
        <dbReference type="PROSITE" id="PS50928"/>
    </source>
</evidence>
<sequence length="310" mass="33387">MNITNKKTYNKDISKMKLLKNLKNEYIGRGLSTICGVLIVFLTLSIIFFVVFKGISVFSKGVSLREFLFSTNWNPDNDVPKFGALNFIAGSTFVSIGAVILSAPISVALAIFINYISPKVGDKVLKPALELFVGIPSVVYGWLGISILLPIIKKIYGGTGFSILAGIIVLSIMILPTIASISVDAIKVVPKSYLQASYGLGATRWQTISKVIVPSAKNGILTGIILGLARAFGEALAVQMVIGNSIQFPNKLLNPASTLTSVITMDMANTIGGTVWNDALWALALLLLIISFLFIIAIRLIGRRGESNEF</sequence>
<dbReference type="Gene3D" id="1.10.3720.10">
    <property type="entry name" value="MetI-like"/>
    <property type="match status" value="1"/>
</dbReference>
<dbReference type="GO" id="GO:0005886">
    <property type="term" value="C:plasma membrane"/>
    <property type="evidence" value="ECO:0007669"/>
    <property type="project" value="UniProtKB-SubCell"/>
</dbReference>
<dbReference type="OrthoDB" id="9785113at2"/>
<evidence type="ECO:0000256" key="2">
    <source>
        <dbReference type="ARBA" id="ARBA00007069"/>
    </source>
</evidence>
<evidence type="ECO:0000256" key="4">
    <source>
        <dbReference type="ARBA" id="ARBA00022475"/>
    </source>
</evidence>
<evidence type="ECO:0000256" key="6">
    <source>
        <dbReference type="ARBA" id="ARBA00022989"/>
    </source>
</evidence>
<feature type="transmembrane region" description="Helical" evidence="8">
    <location>
        <begin position="128"/>
        <end position="149"/>
    </location>
</feature>
<feature type="transmembrane region" description="Helical" evidence="8">
    <location>
        <begin position="26"/>
        <end position="52"/>
    </location>
</feature>
<comment type="subcellular location">
    <subcellularLocation>
        <location evidence="1 8">Cell membrane</location>
        <topology evidence="1 8">Multi-pass membrane protein</topology>
    </subcellularLocation>
</comment>
<evidence type="ECO:0000313" key="11">
    <source>
        <dbReference type="EMBL" id="OOO63484.1"/>
    </source>
</evidence>
<dbReference type="Proteomes" id="UP000190206">
    <property type="component" value="Unassembled WGS sequence"/>
</dbReference>
<reference evidence="12 14" key="2">
    <citation type="submission" date="2016-12" db="EMBL/GenBank/DDBJ databases">
        <title>Clostridium tepidum sp. nov., a close relative of Clostridium sporogenes and Clostridium botulinum Group I.</title>
        <authorList>
            <person name="Dobritsa A.P."/>
            <person name="Kutumbaka K.K."/>
            <person name="Werner K."/>
            <person name="Wiedmann M."/>
            <person name="Asmus A."/>
            <person name="Samadpour M."/>
        </authorList>
    </citation>
    <scope>NUCLEOTIDE SEQUENCE [LARGE SCALE GENOMIC DNA]</scope>
    <source>
        <strain evidence="12 14">IEH 97212</strain>
    </source>
</reference>
<evidence type="ECO:0000313" key="12">
    <source>
        <dbReference type="EMBL" id="OOO66487.1"/>
    </source>
</evidence>
<evidence type="ECO:0000256" key="9">
    <source>
        <dbReference type="RuleBase" id="RU363054"/>
    </source>
</evidence>
<evidence type="ECO:0000256" key="3">
    <source>
        <dbReference type="ARBA" id="ARBA00022448"/>
    </source>
</evidence>
<dbReference type="STRING" id="1962263.BS637_00210"/>
<accession>A0A1S9I819</accession>
<feature type="transmembrane region" description="Helical" evidence="8">
    <location>
        <begin position="220"/>
        <end position="242"/>
    </location>
</feature>
<dbReference type="SUPFAM" id="SSF161098">
    <property type="entry name" value="MetI-like"/>
    <property type="match status" value="1"/>
</dbReference>
<evidence type="ECO:0000256" key="1">
    <source>
        <dbReference type="ARBA" id="ARBA00004651"/>
    </source>
</evidence>
<feature type="transmembrane region" description="Helical" evidence="8">
    <location>
        <begin position="87"/>
        <end position="116"/>
    </location>
</feature>
<dbReference type="Pfam" id="PF00528">
    <property type="entry name" value="BPD_transp_1"/>
    <property type="match status" value="1"/>
</dbReference>
<keyword evidence="9" id="KW-0592">Phosphate transport</keyword>
<dbReference type="InterPro" id="IPR051124">
    <property type="entry name" value="Phosphate_Transport_Permease"/>
</dbReference>
<evidence type="ECO:0000313" key="14">
    <source>
        <dbReference type="Proteomes" id="UP000190256"/>
    </source>
</evidence>
<dbReference type="NCBIfam" id="TIGR02138">
    <property type="entry name" value="phosphate_pstC"/>
    <property type="match status" value="1"/>
</dbReference>
<dbReference type="PANTHER" id="PTHR30425:SF2">
    <property type="entry name" value="ABC TRANSPORTER PERMEASE PROTEIN YQGH-RELATED"/>
    <property type="match status" value="1"/>
</dbReference>
<keyword evidence="13" id="KW-1185">Reference proteome</keyword>
<keyword evidence="3 8" id="KW-0813">Transport</keyword>
<dbReference type="EMBL" id="MRAD01000001">
    <property type="protein sequence ID" value="OOO63484.1"/>
    <property type="molecule type" value="Genomic_DNA"/>
</dbReference>
<protein>
    <recommendedName>
        <fullName evidence="9">Phosphate transport system permease protein</fullName>
    </recommendedName>
</protein>
<evidence type="ECO:0000256" key="8">
    <source>
        <dbReference type="RuleBase" id="RU363032"/>
    </source>
</evidence>
<dbReference type="GO" id="GO:0006817">
    <property type="term" value="P:phosphate ion transport"/>
    <property type="evidence" value="ECO:0007669"/>
    <property type="project" value="UniProtKB-KW"/>
</dbReference>
<dbReference type="InterPro" id="IPR011864">
    <property type="entry name" value="Phosphate_PstC"/>
</dbReference>